<dbReference type="InterPro" id="IPR018326">
    <property type="entry name" value="Rad4_beta-hairpin_dom1"/>
</dbReference>
<evidence type="ECO:0000313" key="10">
    <source>
        <dbReference type="Proteomes" id="UP001165085"/>
    </source>
</evidence>
<evidence type="ECO:0000256" key="5">
    <source>
        <dbReference type="ARBA" id="ARBA00023242"/>
    </source>
</evidence>
<dbReference type="InterPro" id="IPR042488">
    <property type="entry name" value="Rad4_BHD3_sf"/>
</dbReference>
<dbReference type="Pfam" id="PF10403">
    <property type="entry name" value="BHD_1"/>
    <property type="match status" value="1"/>
</dbReference>
<comment type="caution">
    <text evidence="9">The sequence shown here is derived from an EMBL/GenBank/DDBJ whole genome shotgun (WGS) entry which is preliminary data.</text>
</comment>
<gene>
    <name evidence="9" type="ORF">TrST_g12980</name>
</gene>
<feature type="compositionally biased region" description="Low complexity" evidence="6">
    <location>
        <begin position="1"/>
        <end position="19"/>
    </location>
</feature>
<dbReference type="Pfam" id="PF03835">
    <property type="entry name" value="Rad4"/>
    <property type="match status" value="1"/>
</dbReference>
<keyword evidence="3" id="KW-0227">DNA damage</keyword>
<dbReference type="Pfam" id="PF10404">
    <property type="entry name" value="BHD_2"/>
    <property type="match status" value="1"/>
</dbReference>
<keyword evidence="5" id="KW-0539">Nucleus</keyword>
<feature type="region of interest" description="Disordered" evidence="6">
    <location>
        <begin position="306"/>
        <end position="336"/>
    </location>
</feature>
<feature type="compositionally biased region" description="Acidic residues" evidence="6">
    <location>
        <begin position="25"/>
        <end position="43"/>
    </location>
</feature>
<protein>
    <submittedName>
        <fullName evidence="9">Uncharacterized protein</fullName>
    </submittedName>
</protein>
<feature type="compositionally biased region" description="Polar residues" evidence="6">
    <location>
        <begin position="308"/>
        <end position="317"/>
    </location>
</feature>
<dbReference type="InterPro" id="IPR018325">
    <property type="entry name" value="Rad4/PNGase_transGLS-fold"/>
</dbReference>
<feature type="domain" description="Rad4 beta-hairpin" evidence="7">
    <location>
        <begin position="505"/>
        <end position="557"/>
    </location>
</feature>
<dbReference type="InterPro" id="IPR036985">
    <property type="entry name" value="Transglutaminase-like_sf"/>
</dbReference>
<dbReference type="SMART" id="SM01032">
    <property type="entry name" value="BHD_3"/>
    <property type="match status" value="1"/>
</dbReference>
<evidence type="ECO:0000259" key="7">
    <source>
        <dbReference type="SMART" id="SM01030"/>
    </source>
</evidence>
<reference evidence="10" key="1">
    <citation type="journal article" date="2023" name="Commun. Biol.">
        <title>Genome analysis of Parmales, the sister group of diatoms, reveals the evolutionary specialization of diatoms from phago-mixotrophs to photoautotrophs.</title>
        <authorList>
            <person name="Ban H."/>
            <person name="Sato S."/>
            <person name="Yoshikawa S."/>
            <person name="Yamada K."/>
            <person name="Nakamura Y."/>
            <person name="Ichinomiya M."/>
            <person name="Sato N."/>
            <person name="Blanc-Mathieu R."/>
            <person name="Endo H."/>
            <person name="Kuwata A."/>
            <person name="Ogata H."/>
        </authorList>
    </citation>
    <scope>NUCLEOTIDE SEQUENCE [LARGE SCALE GENOMIC DNA]</scope>
    <source>
        <strain evidence="10">NIES 3701</strain>
    </source>
</reference>
<dbReference type="Gene3D" id="3.90.260.10">
    <property type="entry name" value="Transglutaminase-like"/>
    <property type="match status" value="1"/>
</dbReference>
<dbReference type="EMBL" id="BRXY01000353">
    <property type="protein sequence ID" value="GMH89213.1"/>
    <property type="molecule type" value="Genomic_DNA"/>
</dbReference>
<sequence>MNTASAAAANTTTGSTPSSKRPLDDADPSDSESDEGVNWESDNDNNGSSSSSDEEENRFSDLQNNLDRNITIKLSGPDGAPPLTEEKKKAKKKRRKSVTKSRRSLSTLAKKFPSLLAISKDLHCSVVTATIASARYLSSVASSETYRAQVVSCFPLGGMALALDSAYFEKYDGSREVGSRHDLHFLFDWFCEACCLHSKRTTGSGAKKKQKKKRRGGAWAGAATGQDVGMRFVNLIGRGISSDTRVATLFASLLRSCGVRTRLVVNIPTPLVDDVEVFSRKESADRVLHFGLEIVRMLTGGGAPAISPSLNTNTHSQSGGGGGGGGGGGSSSANPIEIDEDVGVGVGVGAMPGSVEEEREKDEALRNPAFCFVEALCEEEKKWVVLDPLRGGFDCPECIEQRLKKFWSDHPRKNTIIKEARGCVSYVVGVEGDGDVEPLVVTDVTRRYAASFATTQTLRVGDGDHWFNGLLKKLGGGGLVDLTVEEGEEGKVDDMEKEELEAKAFNEKPPKSKEGFRNHPKFALKSQFKAHEVLKPNATKKSGMFSGEFIFKREDVSVARSAKKWLYEGRKVKESELDKPVKKVKKKVRPNTTKTVSVTTTTATATSTTTKKVPTNQKFTALKSYNLDIEGTASSASEQRRLAELDASTTSSHGHLSSSLLDLYGHWQTEPYVLPYINADEPIPKNEYGNIELALLNPGLVHVPIIGLARAAKKLGISYAPCLIGFDPQTGNPRILGIVVHAPNRYLITEASKEVTYHKEKEYENIIMEKWKRIVRKIVIGERLKEEYL</sequence>
<dbReference type="GO" id="GO:0071942">
    <property type="term" value="C:XPC complex"/>
    <property type="evidence" value="ECO:0007669"/>
    <property type="project" value="TreeGrafter"/>
</dbReference>
<dbReference type="Pfam" id="PF10405">
    <property type="entry name" value="BHD_3"/>
    <property type="match status" value="1"/>
</dbReference>
<dbReference type="InterPro" id="IPR004583">
    <property type="entry name" value="DNA_repair_Rad4"/>
</dbReference>
<name>A0A9W7BMA1_9STRA</name>
<comment type="subcellular location">
    <subcellularLocation>
        <location evidence="1">Nucleus</location>
    </subcellularLocation>
</comment>
<keyword evidence="10" id="KW-1185">Reference proteome</keyword>
<dbReference type="SUPFAM" id="SSF54001">
    <property type="entry name" value="Cysteine proteinases"/>
    <property type="match status" value="1"/>
</dbReference>
<dbReference type="GO" id="GO:0006289">
    <property type="term" value="P:nucleotide-excision repair"/>
    <property type="evidence" value="ECO:0007669"/>
    <property type="project" value="InterPro"/>
</dbReference>
<dbReference type="AlphaFoldDB" id="A0A9W7BMA1"/>
<evidence type="ECO:0000256" key="6">
    <source>
        <dbReference type="SAM" id="MobiDB-lite"/>
    </source>
</evidence>
<feature type="domain" description="Rad4 beta-hairpin" evidence="8">
    <location>
        <begin position="683"/>
        <end position="752"/>
    </location>
</feature>
<dbReference type="OrthoDB" id="206255at2759"/>
<accession>A0A9W7BMA1</accession>
<evidence type="ECO:0000259" key="8">
    <source>
        <dbReference type="SMART" id="SM01032"/>
    </source>
</evidence>
<dbReference type="InterPro" id="IPR038765">
    <property type="entry name" value="Papain-like_cys_pep_sf"/>
</dbReference>
<evidence type="ECO:0000256" key="1">
    <source>
        <dbReference type="ARBA" id="ARBA00004123"/>
    </source>
</evidence>
<comment type="similarity">
    <text evidence="2">Belongs to the XPC family.</text>
</comment>
<evidence type="ECO:0000313" key="9">
    <source>
        <dbReference type="EMBL" id="GMH89213.1"/>
    </source>
</evidence>
<proteinExistence type="inferred from homology"/>
<dbReference type="InterPro" id="IPR018328">
    <property type="entry name" value="Rad4_beta-hairpin_dom3"/>
</dbReference>
<feature type="compositionally biased region" description="Gly residues" evidence="6">
    <location>
        <begin position="318"/>
        <end position="330"/>
    </location>
</feature>
<dbReference type="PANTHER" id="PTHR12135:SF0">
    <property type="entry name" value="DNA REPAIR PROTEIN COMPLEMENTING XP-C CELLS"/>
    <property type="match status" value="1"/>
</dbReference>
<keyword evidence="4" id="KW-0234">DNA repair</keyword>
<dbReference type="SMART" id="SM01030">
    <property type="entry name" value="BHD_1"/>
    <property type="match status" value="1"/>
</dbReference>
<dbReference type="GO" id="GO:0005737">
    <property type="term" value="C:cytoplasm"/>
    <property type="evidence" value="ECO:0007669"/>
    <property type="project" value="TreeGrafter"/>
</dbReference>
<dbReference type="PANTHER" id="PTHR12135">
    <property type="entry name" value="DNA REPAIR PROTEIN XP-C / RAD4"/>
    <property type="match status" value="1"/>
</dbReference>
<evidence type="ECO:0000256" key="4">
    <source>
        <dbReference type="ARBA" id="ARBA00023204"/>
    </source>
</evidence>
<organism evidence="9 10">
    <name type="scientific">Triparma strigata</name>
    <dbReference type="NCBI Taxonomy" id="1606541"/>
    <lineage>
        <taxon>Eukaryota</taxon>
        <taxon>Sar</taxon>
        <taxon>Stramenopiles</taxon>
        <taxon>Ochrophyta</taxon>
        <taxon>Bolidophyceae</taxon>
        <taxon>Parmales</taxon>
        <taxon>Triparmaceae</taxon>
        <taxon>Triparma</taxon>
    </lineage>
</organism>
<dbReference type="GO" id="GO:0003697">
    <property type="term" value="F:single-stranded DNA binding"/>
    <property type="evidence" value="ECO:0007669"/>
    <property type="project" value="TreeGrafter"/>
</dbReference>
<dbReference type="GO" id="GO:0000111">
    <property type="term" value="C:nucleotide-excision repair factor 2 complex"/>
    <property type="evidence" value="ECO:0007669"/>
    <property type="project" value="TreeGrafter"/>
</dbReference>
<dbReference type="GO" id="GO:0006298">
    <property type="term" value="P:mismatch repair"/>
    <property type="evidence" value="ECO:0007669"/>
    <property type="project" value="TreeGrafter"/>
</dbReference>
<dbReference type="GO" id="GO:0003684">
    <property type="term" value="F:damaged DNA binding"/>
    <property type="evidence" value="ECO:0007669"/>
    <property type="project" value="InterPro"/>
</dbReference>
<dbReference type="Proteomes" id="UP001165085">
    <property type="component" value="Unassembled WGS sequence"/>
</dbReference>
<feature type="region of interest" description="Disordered" evidence="6">
    <location>
        <begin position="1"/>
        <end position="104"/>
    </location>
</feature>
<evidence type="ECO:0000256" key="2">
    <source>
        <dbReference type="ARBA" id="ARBA00009525"/>
    </source>
</evidence>
<dbReference type="Gene3D" id="3.30.70.2460">
    <property type="entry name" value="Rad4, beta-hairpin domain BHD3"/>
    <property type="match status" value="1"/>
</dbReference>
<dbReference type="InterPro" id="IPR018327">
    <property type="entry name" value="BHD_2"/>
</dbReference>
<feature type="compositionally biased region" description="Basic residues" evidence="6">
    <location>
        <begin position="89"/>
        <end position="103"/>
    </location>
</feature>
<evidence type="ECO:0000256" key="3">
    <source>
        <dbReference type="ARBA" id="ARBA00022763"/>
    </source>
</evidence>
<dbReference type="Gene3D" id="2.20.20.110">
    <property type="entry name" value="Rad4, beta-hairpin domain BHD1"/>
    <property type="match status" value="1"/>
</dbReference>